<accession>A0A9Q0LTE7</accession>
<feature type="repeat" description="ANK" evidence="3">
    <location>
        <begin position="102"/>
        <end position="135"/>
    </location>
</feature>
<dbReference type="PROSITE" id="PS50088">
    <property type="entry name" value="ANK_REPEAT"/>
    <property type="match status" value="3"/>
</dbReference>
<dbReference type="Gene3D" id="1.25.40.20">
    <property type="entry name" value="Ankyrin repeat-containing domain"/>
    <property type="match status" value="2"/>
</dbReference>
<feature type="repeat" description="ANK" evidence="3">
    <location>
        <begin position="134"/>
        <end position="167"/>
    </location>
</feature>
<evidence type="ECO:0000313" key="5">
    <source>
        <dbReference type="Proteomes" id="UP001149090"/>
    </source>
</evidence>
<keyword evidence="1" id="KW-0677">Repeat</keyword>
<gene>
    <name evidence="4" type="ORF">M0811_00428</name>
</gene>
<comment type="caution">
    <text evidence="4">The sequence shown here is derived from an EMBL/GenBank/DDBJ whole genome shotgun (WGS) entry which is preliminary data.</text>
</comment>
<dbReference type="PANTHER" id="PTHR24189:SF50">
    <property type="entry name" value="ANKYRIN REPEAT AND SOCS BOX PROTEIN 2"/>
    <property type="match status" value="1"/>
</dbReference>
<dbReference type="SUPFAM" id="SSF48403">
    <property type="entry name" value="Ankyrin repeat"/>
    <property type="match status" value="1"/>
</dbReference>
<evidence type="ECO:0000256" key="3">
    <source>
        <dbReference type="PROSITE-ProRule" id="PRU00023"/>
    </source>
</evidence>
<sequence>MQRFFDEINQSLDKSISQKDLKPISNILNRTKGENKDKIDLLLFSALQKPITSEILKLILEFGVNINSRNSQIPLHVALENKKSLSIIKLLIEYESDLFITDNETPLHTACKSCVDFDIIKLLVDSGSDIHAITNEEPIHLACCPNPNNDTILFLIEKGANIHLKDENLPFHYAVQNGASLKVIEFLYNNLQEKLTEEEIDKLFLLNCQKYPSGDSLEFLLKLGAKYDNSQSKTPIQYLCMNNRSLEAIKVLIKWGFSVNSDNSSEPPLFLAFRNINCLETLNLLIDSGANIETESKNVLDIACQMKSSFPIFRRLILSGAKEPKRNNVKFFIL</sequence>
<dbReference type="PROSITE" id="PS50297">
    <property type="entry name" value="ANK_REP_REGION"/>
    <property type="match status" value="1"/>
</dbReference>
<name>A0A9Q0LTE7_ANAIG</name>
<dbReference type="Proteomes" id="UP001149090">
    <property type="component" value="Unassembled WGS sequence"/>
</dbReference>
<keyword evidence="5" id="KW-1185">Reference proteome</keyword>
<dbReference type="OrthoDB" id="39446at2759"/>
<evidence type="ECO:0000256" key="1">
    <source>
        <dbReference type="ARBA" id="ARBA00022737"/>
    </source>
</evidence>
<dbReference type="InterPro" id="IPR050745">
    <property type="entry name" value="Multifunctional_regulatory"/>
</dbReference>
<evidence type="ECO:0000256" key="2">
    <source>
        <dbReference type="ARBA" id="ARBA00023043"/>
    </source>
</evidence>
<evidence type="ECO:0000313" key="4">
    <source>
        <dbReference type="EMBL" id="KAJ5077108.1"/>
    </source>
</evidence>
<dbReference type="SMART" id="SM00248">
    <property type="entry name" value="ANK"/>
    <property type="match status" value="7"/>
</dbReference>
<protein>
    <submittedName>
        <fullName evidence="4">Ankyrin repeat-containing protein</fullName>
    </submittedName>
</protein>
<dbReference type="InterPro" id="IPR036770">
    <property type="entry name" value="Ankyrin_rpt-contain_sf"/>
</dbReference>
<dbReference type="PANTHER" id="PTHR24189">
    <property type="entry name" value="MYOTROPHIN"/>
    <property type="match status" value="1"/>
</dbReference>
<proteinExistence type="predicted"/>
<dbReference type="InterPro" id="IPR002110">
    <property type="entry name" value="Ankyrin_rpt"/>
</dbReference>
<dbReference type="EMBL" id="JAPDFW010000059">
    <property type="protein sequence ID" value="KAJ5077108.1"/>
    <property type="molecule type" value="Genomic_DNA"/>
</dbReference>
<dbReference type="AlphaFoldDB" id="A0A9Q0LTE7"/>
<organism evidence="4 5">
    <name type="scientific">Anaeramoeba ignava</name>
    <name type="common">Anaerobic marine amoeba</name>
    <dbReference type="NCBI Taxonomy" id="1746090"/>
    <lineage>
        <taxon>Eukaryota</taxon>
        <taxon>Metamonada</taxon>
        <taxon>Anaeramoebidae</taxon>
        <taxon>Anaeramoeba</taxon>
    </lineage>
</organism>
<feature type="repeat" description="ANK" evidence="3">
    <location>
        <begin position="70"/>
        <end position="103"/>
    </location>
</feature>
<keyword evidence="2 3" id="KW-0040">ANK repeat</keyword>
<reference evidence="4" key="1">
    <citation type="submission" date="2022-10" db="EMBL/GenBank/DDBJ databases">
        <title>Novel sulphate-reducing endosymbionts in the free-living metamonad Anaeramoeba.</title>
        <authorList>
            <person name="Jerlstrom-Hultqvist J."/>
            <person name="Cepicka I."/>
            <person name="Gallot-Lavallee L."/>
            <person name="Salas-Leiva D."/>
            <person name="Curtis B.A."/>
            <person name="Zahonova K."/>
            <person name="Pipaliya S."/>
            <person name="Dacks J."/>
            <person name="Roger A.J."/>
        </authorList>
    </citation>
    <scope>NUCLEOTIDE SEQUENCE</scope>
    <source>
        <strain evidence="4">BMAN</strain>
    </source>
</reference>
<dbReference type="Pfam" id="PF12796">
    <property type="entry name" value="Ank_2"/>
    <property type="match status" value="2"/>
</dbReference>